<dbReference type="OrthoDB" id="5295223at2"/>
<keyword evidence="2" id="KW-0808">Transferase</keyword>
<evidence type="ECO:0000313" key="3">
    <source>
        <dbReference type="Proteomes" id="UP000075320"/>
    </source>
</evidence>
<dbReference type="InterPro" id="IPR003837">
    <property type="entry name" value="GatC"/>
</dbReference>
<dbReference type="NCBIfam" id="TIGR00135">
    <property type="entry name" value="gatC"/>
    <property type="match status" value="1"/>
</dbReference>
<comment type="catalytic activity">
    <reaction evidence="1">
        <text>L-aspartyl-tRNA(Asn) + L-glutamine + ATP + H2O = L-asparaginyl-tRNA(Asn) + L-glutamate + ADP + phosphate + 2 H(+)</text>
        <dbReference type="Rhea" id="RHEA:14513"/>
        <dbReference type="Rhea" id="RHEA-COMP:9674"/>
        <dbReference type="Rhea" id="RHEA-COMP:9677"/>
        <dbReference type="ChEBI" id="CHEBI:15377"/>
        <dbReference type="ChEBI" id="CHEBI:15378"/>
        <dbReference type="ChEBI" id="CHEBI:29985"/>
        <dbReference type="ChEBI" id="CHEBI:30616"/>
        <dbReference type="ChEBI" id="CHEBI:43474"/>
        <dbReference type="ChEBI" id="CHEBI:58359"/>
        <dbReference type="ChEBI" id="CHEBI:78515"/>
        <dbReference type="ChEBI" id="CHEBI:78516"/>
        <dbReference type="ChEBI" id="CHEBI:456216"/>
    </reaction>
</comment>
<dbReference type="HAMAP" id="MF_00122">
    <property type="entry name" value="GatC"/>
    <property type="match status" value="1"/>
</dbReference>
<comment type="catalytic activity">
    <reaction evidence="1">
        <text>L-glutamyl-tRNA(Gln) + L-glutamine + ATP + H2O = L-glutaminyl-tRNA(Gln) + L-glutamate + ADP + phosphate + H(+)</text>
        <dbReference type="Rhea" id="RHEA:17521"/>
        <dbReference type="Rhea" id="RHEA-COMP:9681"/>
        <dbReference type="Rhea" id="RHEA-COMP:9684"/>
        <dbReference type="ChEBI" id="CHEBI:15377"/>
        <dbReference type="ChEBI" id="CHEBI:15378"/>
        <dbReference type="ChEBI" id="CHEBI:29985"/>
        <dbReference type="ChEBI" id="CHEBI:30616"/>
        <dbReference type="ChEBI" id="CHEBI:43474"/>
        <dbReference type="ChEBI" id="CHEBI:58359"/>
        <dbReference type="ChEBI" id="CHEBI:78520"/>
        <dbReference type="ChEBI" id="CHEBI:78521"/>
        <dbReference type="ChEBI" id="CHEBI:456216"/>
    </reaction>
</comment>
<comment type="similarity">
    <text evidence="1">Belongs to the GatC family.</text>
</comment>
<comment type="function">
    <text evidence="1">Allows the formation of correctly charged Asn-tRNA(Asn) or Gln-tRNA(Gln) through the transamidation of misacylated Asp-tRNA(Asn) or Glu-tRNA(Gln) in organisms which lack either or both of asparaginyl-tRNA or glutaminyl-tRNA synthetases. The reaction takes place in the presence of glutamine and ATP through an activated phospho-Asp-tRNA(Asn) or phospho-Glu-tRNA(Gln).</text>
</comment>
<dbReference type="PANTHER" id="PTHR15004">
    <property type="entry name" value="GLUTAMYL-TRNA(GLN) AMIDOTRANSFERASE SUBUNIT C, MITOCHONDRIAL"/>
    <property type="match status" value="1"/>
</dbReference>
<keyword evidence="1" id="KW-0648">Protein biosynthesis</keyword>
<evidence type="ECO:0000256" key="1">
    <source>
        <dbReference type="HAMAP-Rule" id="MF_00122"/>
    </source>
</evidence>
<dbReference type="SUPFAM" id="SSF141000">
    <property type="entry name" value="Glu-tRNAGln amidotransferase C subunit"/>
    <property type="match status" value="1"/>
</dbReference>
<dbReference type="EC" id="6.3.5.-" evidence="1"/>
<evidence type="ECO:0000313" key="2">
    <source>
        <dbReference type="EMBL" id="KYG66764.1"/>
    </source>
</evidence>
<dbReference type="GO" id="GO:0005524">
    <property type="term" value="F:ATP binding"/>
    <property type="evidence" value="ECO:0007669"/>
    <property type="project" value="UniProtKB-KW"/>
</dbReference>
<dbReference type="GO" id="GO:0050566">
    <property type="term" value="F:asparaginyl-tRNA synthase (glutamine-hydrolyzing) activity"/>
    <property type="evidence" value="ECO:0007669"/>
    <property type="project" value="RHEA"/>
</dbReference>
<comment type="subunit">
    <text evidence="1">Heterotrimer of A, B and C subunits.</text>
</comment>
<comment type="caution">
    <text evidence="2">The sequence shown here is derived from an EMBL/GenBank/DDBJ whole genome shotgun (WGS) entry which is preliminary data.</text>
</comment>
<dbReference type="Pfam" id="PF02686">
    <property type="entry name" value="GatC"/>
    <property type="match status" value="1"/>
</dbReference>
<dbReference type="Proteomes" id="UP000075320">
    <property type="component" value="Unassembled WGS sequence"/>
</dbReference>
<dbReference type="GO" id="GO:0050567">
    <property type="term" value="F:glutaminyl-tRNA synthase (glutamine-hydrolyzing) activity"/>
    <property type="evidence" value="ECO:0007669"/>
    <property type="project" value="UniProtKB-UniRule"/>
</dbReference>
<dbReference type="GO" id="GO:0006450">
    <property type="term" value="P:regulation of translational fidelity"/>
    <property type="evidence" value="ECO:0007669"/>
    <property type="project" value="InterPro"/>
</dbReference>
<keyword evidence="3" id="KW-1185">Reference proteome</keyword>
<keyword evidence="1" id="KW-0067">ATP-binding</keyword>
<keyword evidence="1" id="KW-0547">Nucleotide-binding</keyword>
<dbReference type="GO" id="GO:0016740">
    <property type="term" value="F:transferase activity"/>
    <property type="evidence" value="ECO:0007669"/>
    <property type="project" value="UniProtKB-KW"/>
</dbReference>
<dbReference type="GO" id="GO:0070681">
    <property type="term" value="P:glutaminyl-tRNAGln biosynthesis via transamidation"/>
    <property type="evidence" value="ECO:0007669"/>
    <property type="project" value="TreeGrafter"/>
</dbReference>
<reference evidence="2 3" key="1">
    <citation type="submission" date="2016-03" db="EMBL/GenBank/DDBJ databases">
        <authorList>
            <person name="Ploux O."/>
        </authorList>
    </citation>
    <scope>NUCLEOTIDE SEQUENCE [LARGE SCALE GENOMIC DNA]</scope>
    <source>
        <strain evidence="2 3">R0</strain>
    </source>
</reference>
<dbReference type="AlphaFoldDB" id="A0A150WR12"/>
<dbReference type="GO" id="GO:0006412">
    <property type="term" value="P:translation"/>
    <property type="evidence" value="ECO:0007669"/>
    <property type="project" value="UniProtKB-UniRule"/>
</dbReference>
<dbReference type="InterPro" id="IPR036113">
    <property type="entry name" value="Asp/Glu-ADT_sf_sub_c"/>
</dbReference>
<dbReference type="Gene3D" id="1.10.20.60">
    <property type="entry name" value="Glu-tRNAGln amidotransferase C subunit, N-terminal domain"/>
    <property type="match status" value="1"/>
</dbReference>
<dbReference type="EMBL" id="LUKE01000001">
    <property type="protein sequence ID" value="KYG66764.1"/>
    <property type="molecule type" value="Genomic_DNA"/>
</dbReference>
<protein>
    <recommendedName>
        <fullName evidence="1">Aspartyl/glutamyl-tRNA(Asn/Gln) amidotransferase subunit C</fullName>
        <shortName evidence="1">Asp/Glu-ADT subunit C</shortName>
        <ecNumber evidence="1">6.3.5.-</ecNumber>
    </recommendedName>
</protein>
<name>A0A150WR12_BDEBC</name>
<accession>A0A150WR12</accession>
<gene>
    <name evidence="1" type="primary">gatC</name>
    <name evidence="2" type="ORF">AZI86_06895</name>
</gene>
<dbReference type="PANTHER" id="PTHR15004:SF0">
    <property type="entry name" value="GLUTAMYL-TRNA(GLN) AMIDOTRANSFERASE SUBUNIT C, MITOCHONDRIAL"/>
    <property type="match status" value="1"/>
</dbReference>
<keyword evidence="1" id="KW-0436">Ligase</keyword>
<sequence>MIDKKTIENVAKLARLKISESEAQEFSQQLAKALEHFAKISQINTEGVEALVTPTEIEAYWREDVVEQNYSAEEMTANAPEKSGHLFKVPPVV</sequence>
<organism evidence="2 3">
    <name type="scientific">Bdellovibrio bacteriovorus</name>
    <dbReference type="NCBI Taxonomy" id="959"/>
    <lineage>
        <taxon>Bacteria</taxon>
        <taxon>Pseudomonadati</taxon>
        <taxon>Bdellovibrionota</taxon>
        <taxon>Bdellovibrionia</taxon>
        <taxon>Bdellovibrionales</taxon>
        <taxon>Pseudobdellovibrionaceae</taxon>
        <taxon>Bdellovibrio</taxon>
    </lineage>
</organism>
<dbReference type="RefSeq" id="WP_061834342.1">
    <property type="nucleotide sequence ID" value="NZ_LUKE01000001.1"/>
</dbReference>
<proteinExistence type="inferred from homology"/>